<reference evidence="1 2" key="1">
    <citation type="submission" date="2019-08" db="EMBL/GenBank/DDBJ databases">
        <title>In-depth cultivation of the pig gut microbiome towards novel bacterial diversity and tailored functional studies.</title>
        <authorList>
            <person name="Wylensek D."/>
            <person name="Hitch T.C.A."/>
            <person name="Clavel T."/>
        </authorList>
    </citation>
    <scope>NUCLEOTIDE SEQUENCE [LARGE SCALE GENOMIC DNA]</scope>
    <source>
        <strain evidence="1 2">BBE-744-WT-12</strain>
    </source>
</reference>
<dbReference type="PANTHER" id="PTHR30093">
    <property type="entry name" value="GENERAL SECRETION PATHWAY PROTEIN G"/>
    <property type="match status" value="1"/>
</dbReference>
<dbReference type="AlphaFoldDB" id="A0A844G4Q2"/>
<comment type="caution">
    <text evidence="1">The sequence shown here is derived from an EMBL/GenBank/DDBJ whole genome shotgun (WGS) entry which is preliminary data.</text>
</comment>
<proteinExistence type="predicted"/>
<sequence length="225" mass="25128">MKKSFTLIELLVVIAIIAILAAMLLPALNGARERGRATSCLNQQSQLHRGFLLYAEDNNQFVFTNFTTTGVVSWGKYLKEQKYIGVPGILYCPTIKTNSDPYLQQTYGMYRTNLYNTFYNGKKTVWGTFASGSLYYSQKKMRRPTEIFMFADTMRIVPSGNAGKGIYVFSPGWDGSGTDTSGITLIHTGRCNMTFFDGHVKSQSSNELKELGFKSAVIHGGRCEL</sequence>
<dbReference type="InterPro" id="IPR045584">
    <property type="entry name" value="Pilin-like"/>
</dbReference>
<dbReference type="EMBL" id="VUNS01000018">
    <property type="protein sequence ID" value="MST98336.1"/>
    <property type="molecule type" value="Genomic_DNA"/>
</dbReference>
<dbReference type="InterPro" id="IPR027558">
    <property type="entry name" value="Pre_pil_HX9DG_C"/>
</dbReference>
<organism evidence="1 2">
    <name type="scientific">Victivallis lenta</name>
    <dbReference type="NCBI Taxonomy" id="2606640"/>
    <lineage>
        <taxon>Bacteria</taxon>
        <taxon>Pseudomonadati</taxon>
        <taxon>Lentisphaerota</taxon>
        <taxon>Lentisphaeria</taxon>
        <taxon>Victivallales</taxon>
        <taxon>Victivallaceae</taxon>
        <taxon>Victivallis</taxon>
    </lineage>
</organism>
<keyword evidence="2" id="KW-1185">Reference proteome</keyword>
<dbReference type="InterPro" id="IPR012902">
    <property type="entry name" value="N_methyl_site"/>
</dbReference>
<evidence type="ECO:0000313" key="1">
    <source>
        <dbReference type="EMBL" id="MST98336.1"/>
    </source>
</evidence>
<dbReference type="Pfam" id="PF07963">
    <property type="entry name" value="N_methyl"/>
    <property type="match status" value="1"/>
</dbReference>
<dbReference type="Gene3D" id="3.30.700.10">
    <property type="entry name" value="Glycoprotein, Type 4 Pilin"/>
    <property type="match status" value="1"/>
</dbReference>
<evidence type="ECO:0000313" key="2">
    <source>
        <dbReference type="Proteomes" id="UP000435649"/>
    </source>
</evidence>
<dbReference type="Proteomes" id="UP000435649">
    <property type="component" value="Unassembled WGS sequence"/>
</dbReference>
<name>A0A844G4Q2_9BACT</name>
<dbReference type="RefSeq" id="WP_154419418.1">
    <property type="nucleotide sequence ID" value="NZ_VUNS01000018.1"/>
</dbReference>
<protein>
    <submittedName>
        <fullName evidence="1">Prepilin-type N-terminal cleavage/methylation domain-containing protein</fullName>
    </submittedName>
</protein>
<accession>A0A844G4Q2</accession>
<dbReference type="NCBIfam" id="TIGR02532">
    <property type="entry name" value="IV_pilin_GFxxxE"/>
    <property type="match status" value="1"/>
</dbReference>
<dbReference type="NCBIfam" id="TIGR04294">
    <property type="entry name" value="pre_pil_HX9DG"/>
    <property type="match status" value="1"/>
</dbReference>
<dbReference type="SUPFAM" id="SSF54523">
    <property type="entry name" value="Pili subunits"/>
    <property type="match status" value="1"/>
</dbReference>
<gene>
    <name evidence="1" type="ORF">FYJ85_14935</name>
</gene>